<comment type="caution">
    <text evidence="2">The sequence shown here is derived from an EMBL/GenBank/DDBJ whole genome shotgun (WGS) entry which is preliminary data.</text>
</comment>
<sequence>MKKMTKLTIYTTEESRYHNTSLVHAITEESRKNKLAGCTVYKGSLGYGQHRHMHDINILALSENLPVIIDIIDTREKIDTILPFIQDNLKNGIYTLTQVEAFIPENK</sequence>
<dbReference type="PANTHER" id="PTHR35983">
    <property type="entry name" value="UPF0166 PROTEIN TM_0021"/>
    <property type="match status" value="1"/>
</dbReference>
<dbReference type="Gene3D" id="3.30.70.120">
    <property type="match status" value="1"/>
</dbReference>
<dbReference type="RefSeq" id="WP_420069527.1">
    <property type="nucleotide sequence ID" value="NZ_JBCHKQ010000002.1"/>
</dbReference>
<keyword evidence="3" id="KW-1185">Reference proteome</keyword>
<dbReference type="Pfam" id="PF02641">
    <property type="entry name" value="DUF190"/>
    <property type="match status" value="1"/>
</dbReference>
<accession>A0ABU9UBN4</accession>
<gene>
    <name evidence="2" type="ORF">WKV44_05965</name>
</gene>
<dbReference type="PANTHER" id="PTHR35983:SF1">
    <property type="entry name" value="UPF0166 PROTEIN TM_0021"/>
    <property type="match status" value="1"/>
</dbReference>
<proteinExistence type="inferred from homology"/>
<name>A0ABU9UBN4_9SPIR</name>
<dbReference type="Proteomes" id="UP001466331">
    <property type="component" value="Unassembled WGS sequence"/>
</dbReference>
<comment type="similarity">
    <text evidence="1">Belongs to the UPF0166 family.</text>
</comment>
<evidence type="ECO:0000313" key="3">
    <source>
        <dbReference type="Proteomes" id="UP001466331"/>
    </source>
</evidence>
<dbReference type="InterPro" id="IPR015867">
    <property type="entry name" value="N-reg_PII/ATP_PRibTrfase_C"/>
</dbReference>
<dbReference type="InterPro" id="IPR011322">
    <property type="entry name" value="N-reg_PII-like_a/b"/>
</dbReference>
<dbReference type="EMBL" id="JBCHKQ010000002">
    <property type="protein sequence ID" value="MEM5948081.1"/>
    <property type="molecule type" value="Genomic_DNA"/>
</dbReference>
<evidence type="ECO:0000313" key="2">
    <source>
        <dbReference type="EMBL" id="MEM5948081.1"/>
    </source>
</evidence>
<evidence type="ECO:0000256" key="1">
    <source>
        <dbReference type="ARBA" id="ARBA00010554"/>
    </source>
</evidence>
<dbReference type="InterPro" id="IPR003793">
    <property type="entry name" value="UPF0166"/>
</dbReference>
<organism evidence="2 3">
    <name type="scientific">Rarispira pelagica</name>
    <dbReference type="NCBI Taxonomy" id="3141764"/>
    <lineage>
        <taxon>Bacteria</taxon>
        <taxon>Pseudomonadati</taxon>
        <taxon>Spirochaetota</taxon>
        <taxon>Spirochaetia</taxon>
        <taxon>Winmispirales</taxon>
        <taxon>Winmispiraceae</taxon>
        <taxon>Rarispira</taxon>
    </lineage>
</organism>
<reference evidence="2 3" key="1">
    <citation type="submission" date="2024-03" db="EMBL/GenBank/DDBJ databases">
        <title>Ignisphaera cupida sp. nov., a hyperthermophilic hydrolytic archaeon from a hot spring of Kamchatka, and proposal of Ignisphaeraceae fam. nov.</title>
        <authorList>
            <person name="Podosokorskaya O.A."/>
            <person name="Elcheninov A.G."/>
            <person name="Maltseva A.I."/>
            <person name="Zayulina K.S."/>
            <person name="Novikov A."/>
            <person name="Merkel A.Y."/>
        </authorList>
    </citation>
    <scope>NUCLEOTIDE SEQUENCE [LARGE SCALE GENOMIC DNA]</scope>
    <source>
        <strain evidence="2 3">38H-sp</strain>
    </source>
</reference>
<dbReference type="SUPFAM" id="SSF54913">
    <property type="entry name" value="GlnB-like"/>
    <property type="match status" value="1"/>
</dbReference>
<protein>
    <submittedName>
        <fullName evidence="2">DUF190 domain-containing protein</fullName>
    </submittedName>
</protein>